<dbReference type="PANTHER" id="PTHR12147:SF26">
    <property type="entry name" value="PEPTIDASE M28 DOMAIN-CONTAINING PROTEIN"/>
    <property type="match status" value="1"/>
</dbReference>
<gene>
    <name evidence="2" type="ORF">METZ01_LOCUS23929</name>
</gene>
<protein>
    <recommendedName>
        <fullName evidence="1">Peptidase M28 domain-containing protein</fullName>
    </recommendedName>
</protein>
<feature type="domain" description="Peptidase M28" evidence="1">
    <location>
        <begin position="120"/>
        <end position="320"/>
    </location>
</feature>
<dbReference type="Pfam" id="PF04389">
    <property type="entry name" value="Peptidase_M28"/>
    <property type="match status" value="1"/>
</dbReference>
<accession>A0A381PVK4</accession>
<name>A0A381PVK4_9ZZZZ</name>
<evidence type="ECO:0000313" key="2">
    <source>
        <dbReference type="EMBL" id="SUZ71075.1"/>
    </source>
</evidence>
<dbReference type="PANTHER" id="PTHR12147">
    <property type="entry name" value="METALLOPEPTIDASE M28 FAMILY MEMBER"/>
    <property type="match status" value="1"/>
</dbReference>
<proteinExistence type="predicted"/>
<evidence type="ECO:0000259" key="1">
    <source>
        <dbReference type="Pfam" id="PF04389"/>
    </source>
</evidence>
<dbReference type="GO" id="GO:0008235">
    <property type="term" value="F:metalloexopeptidase activity"/>
    <property type="evidence" value="ECO:0007669"/>
    <property type="project" value="InterPro"/>
</dbReference>
<dbReference type="InterPro" id="IPR045175">
    <property type="entry name" value="M28_fam"/>
</dbReference>
<dbReference type="AlphaFoldDB" id="A0A381PVK4"/>
<dbReference type="EMBL" id="UINC01001110">
    <property type="protein sequence ID" value="SUZ71075.1"/>
    <property type="molecule type" value="Genomic_DNA"/>
</dbReference>
<dbReference type="SUPFAM" id="SSF53187">
    <property type="entry name" value="Zn-dependent exopeptidases"/>
    <property type="match status" value="1"/>
</dbReference>
<reference evidence="2" key="1">
    <citation type="submission" date="2018-05" db="EMBL/GenBank/DDBJ databases">
        <authorList>
            <person name="Lanie J.A."/>
            <person name="Ng W.-L."/>
            <person name="Kazmierczak K.M."/>
            <person name="Andrzejewski T.M."/>
            <person name="Davidsen T.M."/>
            <person name="Wayne K.J."/>
            <person name="Tettelin H."/>
            <person name="Glass J.I."/>
            <person name="Rusch D."/>
            <person name="Podicherti R."/>
            <person name="Tsui H.-C.T."/>
            <person name="Winkler M.E."/>
        </authorList>
    </citation>
    <scope>NUCLEOTIDE SEQUENCE</scope>
</reference>
<dbReference type="GO" id="GO:0006508">
    <property type="term" value="P:proteolysis"/>
    <property type="evidence" value="ECO:0007669"/>
    <property type="project" value="InterPro"/>
</dbReference>
<organism evidence="2">
    <name type="scientific">marine metagenome</name>
    <dbReference type="NCBI Taxonomy" id="408172"/>
    <lineage>
        <taxon>unclassified sequences</taxon>
        <taxon>metagenomes</taxon>
        <taxon>ecological metagenomes</taxon>
    </lineage>
</organism>
<sequence>MSSFIRVTVLSALLSSAVLSECASAQTASATPEAPRIEQARVEQIISTLANDDMRGRSAFSADAVRAAEYLAGEFAAAGLKSPEGADGYLQWFSVPTPTRRAANVGGNGGASASEQGLVNVVGMIPGRRSDEYVLFSAHYDHIGIREPVAGDSIANGANDNASGTTAVVMLGRYFAERGTPERTLLFAAFTAEERGGFGSRYYSTQLDPDQIVAMFNIEMIGKPAVQGPNTAWITGFEQSSFGLILQEAVTGTEYEFYPDPYPDQRLFYRSDNATLARSGVPAHSISTTPIDVDQDYHQVTDHVETLDLEHLTNTIRAIAMGAETIVSGAATPTRVDLPDGN</sequence>
<dbReference type="InterPro" id="IPR007484">
    <property type="entry name" value="Peptidase_M28"/>
</dbReference>
<dbReference type="Gene3D" id="3.40.630.10">
    <property type="entry name" value="Zn peptidases"/>
    <property type="match status" value="1"/>
</dbReference>